<dbReference type="InterPro" id="IPR017853">
    <property type="entry name" value="GH"/>
</dbReference>
<evidence type="ECO:0000259" key="12">
    <source>
        <dbReference type="Pfam" id="PF08532"/>
    </source>
</evidence>
<dbReference type="SUPFAM" id="SSF52317">
    <property type="entry name" value="Class I glutamine amidotransferase-like"/>
    <property type="match status" value="1"/>
</dbReference>
<evidence type="ECO:0000256" key="2">
    <source>
        <dbReference type="ARBA" id="ARBA00005940"/>
    </source>
</evidence>
<comment type="similarity">
    <text evidence="2 8">Belongs to the glycosyl hydrolase 42 family.</text>
</comment>
<dbReference type="GO" id="GO:0004565">
    <property type="term" value="F:beta-galactosidase activity"/>
    <property type="evidence" value="ECO:0007669"/>
    <property type="project" value="UniProtKB-EC"/>
</dbReference>
<evidence type="ECO:0000256" key="3">
    <source>
        <dbReference type="ARBA" id="ARBA00012756"/>
    </source>
</evidence>
<feature type="domain" description="Glycoside hydrolase family 42 N-terminal" evidence="11">
    <location>
        <begin position="13"/>
        <end position="390"/>
    </location>
</feature>
<dbReference type="Pfam" id="PF08532">
    <property type="entry name" value="Glyco_hydro_42M"/>
    <property type="match status" value="1"/>
</dbReference>
<feature type="domain" description="Beta-galactosidase trimerisation" evidence="12">
    <location>
        <begin position="402"/>
        <end position="609"/>
    </location>
</feature>
<feature type="binding site" evidence="10">
    <location>
        <position position="110"/>
    </location>
    <ligand>
        <name>substrate</name>
    </ligand>
</feature>
<dbReference type="GO" id="GO:0046872">
    <property type="term" value="F:metal ion binding"/>
    <property type="evidence" value="ECO:0007669"/>
    <property type="project" value="UniProtKB-KW"/>
</dbReference>
<evidence type="ECO:0000256" key="5">
    <source>
        <dbReference type="ARBA" id="ARBA00022801"/>
    </source>
</evidence>
<feature type="binding site" evidence="10">
    <location>
        <position position="148"/>
    </location>
    <ligand>
        <name>substrate</name>
    </ligand>
</feature>
<dbReference type="Pfam" id="PF02449">
    <property type="entry name" value="Glyco_hydro_42"/>
    <property type="match status" value="1"/>
</dbReference>
<proteinExistence type="inferred from homology"/>
<evidence type="ECO:0000259" key="11">
    <source>
        <dbReference type="Pfam" id="PF02449"/>
    </source>
</evidence>
<dbReference type="Gene3D" id="2.60.40.1180">
    <property type="entry name" value="Golgi alpha-mannosidase II"/>
    <property type="match status" value="1"/>
</dbReference>
<accession>W4QYL3</accession>
<dbReference type="InterPro" id="IPR029062">
    <property type="entry name" value="Class_I_gatase-like"/>
</dbReference>
<dbReference type="InterPro" id="IPR003476">
    <property type="entry name" value="Glyco_hydro_42"/>
</dbReference>
<dbReference type="CDD" id="cd03143">
    <property type="entry name" value="A4_beta-galactosidase_middle_domain"/>
    <property type="match status" value="1"/>
</dbReference>
<dbReference type="SUPFAM" id="SSF51445">
    <property type="entry name" value="(Trans)glycosidases"/>
    <property type="match status" value="1"/>
</dbReference>
<dbReference type="GO" id="GO:0005975">
    <property type="term" value="P:carbohydrate metabolic process"/>
    <property type="evidence" value="ECO:0007669"/>
    <property type="project" value="InterPro"/>
</dbReference>
<dbReference type="PIRSF" id="PIRSF001084">
    <property type="entry name" value="B-galactosidase"/>
    <property type="match status" value="1"/>
</dbReference>
<keyword evidence="4" id="KW-0479">Metal-binding</keyword>
<evidence type="ECO:0000256" key="6">
    <source>
        <dbReference type="ARBA" id="ARBA00022833"/>
    </source>
</evidence>
<evidence type="ECO:0000256" key="10">
    <source>
        <dbReference type="PIRSR" id="PIRSR001084-2"/>
    </source>
</evidence>
<dbReference type="Gene3D" id="3.20.20.80">
    <property type="entry name" value="Glycosidases"/>
    <property type="match status" value="1"/>
</dbReference>
<organism evidence="13 14">
    <name type="scientific">Halalkalibacter akibai (strain ATCC 43226 / DSM 21942 / CIP 109018 / JCM 9157 / 1139)</name>
    <name type="common">Bacillus akibai</name>
    <dbReference type="NCBI Taxonomy" id="1236973"/>
    <lineage>
        <taxon>Bacteria</taxon>
        <taxon>Bacillati</taxon>
        <taxon>Bacillota</taxon>
        <taxon>Bacilli</taxon>
        <taxon>Bacillales</taxon>
        <taxon>Bacillaceae</taxon>
        <taxon>Halalkalibacter</taxon>
    </lineage>
</organism>
<dbReference type="EC" id="3.2.1.23" evidence="3 8"/>
<comment type="catalytic activity">
    <reaction evidence="1 8">
        <text>Hydrolysis of terminal non-reducing beta-D-galactose residues in beta-D-galactosides.</text>
        <dbReference type="EC" id="3.2.1.23"/>
    </reaction>
</comment>
<dbReference type="PANTHER" id="PTHR36447">
    <property type="entry name" value="BETA-GALACTOSIDASE GANA"/>
    <property type="match status" value="1"/>
</dbReference>
<evidence type="ECO:0000256" key="7">
    <source>
        <dbReference type="ARBA" id="ARBA00023295"/>
    </source>
</evidence>
<sequence>MGLELNEFHLGVCYYPEQWPEQNWSKDYRDMHNLGFNVIRVGEFAWSIFEPEEGNFEFDLFDRALDLAHSYGLKVILGTPTATPPAWLTYKYPEVLNVSKSGVQFQHGERRHYNYNSPVYKKMCARIVERMTKHYRHHPAVIGWQIDNELNCHIADFYSNSDHEEFREWLKDKYVSLEALNTAWGATFWNQTYNDWEQVHLTREGTCQSPNPHQRLDEIIFFSESTISFAKFQAEIIRKEAPEHWITTNGMFDHLDNHRLTRECLDFYSYDSYPNFSTIYPDSEEFPLLDRKWSWNLTKTRSVSSQFAVMEQQSGSGGWNNQMIMPSPKPGQMRLWTYQSIAHGADMLLYFRWRTAPYGTEMYWHGLNNPHGQPNRQMEEAKKIGQEMKMIGTSIIGSHYEAEVAIIRDYPNEWDGELDQWHGKLQNQSVLSWFKVLQYQHIPVDALYMNEQTTIDDLMAYNVVIYPHAAIMTENTAFLLEQYVKQGGKVIFGCRTGYKTIEGHYSTEVPPGGVSQLTGVALQDFTVIGPNEKAPTIHFGRNGYTECIAEQFVDIVTIHAESVQVLGTFSEGYFKGSPALTMNQVGNGCVYYYCSAFNYKIALQLLDEMNMVSPVEEVMEPPQQIELSIRAQVNGDRYAFLLNYSSEKQDLYLKVKRIELLSNVELDGKIQIEPFGVYVVKL</sequence>
<keyword evidence="6" id="KW-0862">Zinc</keyword>
<dbReference type="STRING" id="1236973.JCM9157_3566"/>
<feature type="active site" description="Proton donor" evidence="9">
    <location>
        <position position="149"/>
    </location>
</feature>
<evidence type="ECO:0000313" key="13">
    <source>
        <dbReference type="EMBL" id="GAE36389.1"/>
    </source>
</evidence>
<dbReference type="AlphaFoldDB" id="W4QYL3"/>
<feature type="active site" description="Nucleophile" evidence="9">
    <location>
        <position position="311"/>
    </location>
</feature>
<dbReference type="InterPro" id="IPR013738">
    <property type="entry name" value="Beta_galactosidase_Trimer"/>
</dbReference>
<reference evidence="13 14" key="1">
    <citation type="journal article" date="2014" name="Genome Announc.">
        <title>Draft Genome Sequences of Three Alkaliphilic Bacillus Strains, Bacillus wakoensis JCM 9140T, Bacillus akibai JCM 9157T, and Bacillus hemicellulosilyticus JCM 9152T.</title>
        <authorList>
            <person name="Yuki M."/>
            <person name="Oshima K."/>
            <person name="Suda W."/>
            <person name="Oshida Y."/>
            <person name="Kitamura K."/>
            <person name="Iida T."/>
            <person name="Hattori M."/>
            <person name="Ohkuma M."/>
        </authorList>
    </citation>
    <scope>NUCLEOTIDE SEQUENCE [LARGE SCALE GENOMIC DNA]</scope>
    <source>
        <strain evidence="13 14">JCM 9157</strain>
    </source>
</reference>
<dbReference type="eggNOG" id="COG1874">
    <property type="taxonomic scope" value="Bacteria"/>
</dbReference>
<dbReference type="Proteomes" id="UP000018896">
    <property type="component" value="Unassembled WGS sequence"/>
</dbReference>
<gene>
    <name evidence="13" type="ORF">JCM9157_3566</name>
</gene>
<dbReference type="PANTHER" id="PTHR36447:SF2">
    <property type="entry name" value="BETA-GALACTOSIDASE YESZ"/>
    <property type="match status" value="1"/>
</dbReference>
<keyword evidence="7 8" id="KW-0326">Glycosidase</keyword>
<dbReference type="InterPro" id="IPR013529">
    <property type="entry name" value="Glyco_hydro_42_N"/>
</dbReference>
<protein>
    <recommendedName>
        <fullName evidence="3 8">Beta-galactosidase</fullName>
        <shortName evidence="8">Beta-gal</shortName>
        <ecNumber evidence="3 8">3.2.1.23</ecNumber>
    </recommendedName>
</protein>
<dbReference type="OrthoDB" id="9800974at2"/>
<evidence type="ECO:0000256" key="4">
    <source>
        <dbReference type="ARBA" id="ARBA00022723"/>
    </source>
</evidence>
<dbReference type="Gene3D" id="3.40.50.880">
    <property type="match status" value="1"/>
</dbReference>
<feature type="binding site" evidence="10">
    <location>
        <position position="319"/>
    </location>
    <ligand>
        <name>substrate</name>
    </ligand>
</feature>
<dbReference type="RefSeq" id="WP_035666341.1">
    <property type="nucleotide sequence ID" value="NZ_BAUV01000033.1"/>
</dbReference>
<dbReference type="InterPro" id="IPR013780">
    <property type="entry name" value="Glyco_hydro_b"/>
</dbReference>
<evidence type="ECO:0000256" key="1">
    <source>
        <dbReference type="ARBA" id="ARBA00001412"/>
    </source>
</evidence>
<dbReference type="GO" id="GO:0009341">
    <property type="term" value="C:beta-galactosidase complex"/>
    <property type="evidence" value="ECO:0007669"/>
    <property type="project" value="InterPro"/>
</dbReference>
<evidence type="ECO:0000256" key="8">
    <source>
        <dbReference type="PIRNR" id="PIRNR001084"/>
    </source>
</evidence>
<evidence type="ECO:0000313" key="14">
    <source>
        <dbReference type="Proteomes" id="UP000018896"/>
    </source>
</evidence>
<evidence type="ECO:0000256" key="9">
    <source>
        <dbReference type="PIRSR" id="PIRSR001084-1"/>
    </source>
</evidence>
<name>W4QYL3_HALA3</name>
<keyword evidence="14" id="KW-1185">Reference proteome</keyword>
<comment type="caution">
    <text evidence="13">The sequence shown here is derived from an EMBL/GenBank/DDBJ whole genome shotgun (WGS) entry which is preliminary data.</text>
</comment>
<dbReference type="EMBL" id="BAUV01000033">
    <property type="protein sequence ID" value="GAE36389.1"/>
    <property type="molecule type" value="Genomic_DNA"/>
</dbReference>
<keyword evidence="5 8" id="KW-0378">Hydrolase</keyword>